<keyword evidence="1" id="KW-0472">Membrane</keyword>
<sequence>MVFILAAVAIIFAVGGIALAYPTGVLRGSITAHSDQKQRRRHALVGLLSAIAVVLGGAVAASALGFYLHQRTNLAITLLAAIPAGIVLIILLLFISSKIAESSEDKARNQSLSWRGAGALARARAYNAAAVQPASAYQGSYEPVSGGPSSPMPGSPAGMPAQLPVDMRPGWVYHAGGEHYVLALGPSPSYPQGAVVELPGFTVARMPATALVPVGPIEIQVLTEEE</sequence>
<evidence type="ECO:0000313" key="3">
    <source>
        <dbReference type="Proteomes" id="UP001500618"/>
    </source>
</evidence>
<proteinExistence type="predicted"/>
<keyword evidence="1" id="KW-1133">Transmembrane helix</keyword>
<name>A0ABN2GV14_9ACTN</name>
<comment type="caution">
    <text evidence="2">The sequence shown here is derived from an EMBL/GenBank/DDBJ whole genome shotgun (WGS) entry which is preliminary data.</text>
</comment>
<reference evidence="2 3" key="1">
    <citation type="journal article" date="2019" name="Int. J. Syst. Evol. Microbiol.">
        <title>The Global Catalogue of Microorganisms (GCM) 10K type strain sequencing project: providing services to taxonomists for standard genome sequencing and annotation.</title>
        <authorList>
            <consortium name="The Broad Institute Genomics Platform"/>
            <consortium name="The Broad Institute Genome Sequencing Center for Infectious Disease"/>
            <person name="Wu L."/>
            <person name="Ma J."/>
        </authorList>
    </citation>
    <scope>NUCLEOTIDE SEQUENCE [LARGE SCALE GENOMIC DNA]</scope>
    <source>
        <strain evidence="2 3">JCM 14718</strain>
    </source>
</reference>
<dbReference type="Proteomes" id="UP001500618">
    <property type="component" value="Unassembled WGS sequence"/>
</dbReference>
<keyword evidence="1" id="KW-0812">Transmembrane</keyword>
<evidence type="ECO:0000256" key="1">
    <source>
        <dbReference type="SAM" id="Phobius"/>
    </source>
</evidence>
<dbReference type="EMBL" id="BAAANY010000009">
    <property type="protein sequence ID" value="GAA1677292.1"/>
    <property type="molecule type" value="Genomic_DNA"/>
</dbReference>
<organism evidence="2 3">
    <name type="scientific">Fodinicola feengrottensis</name>
    <dbReference type="NCBI Taxonomy" id="435914"/>
    <lineage>
        <taxon>Bacteria</taxon>
        <taxon>Bacillati</taxon>
        <taxon>Actinomycetota</taxon>
        <taxon>Actinomycetes</taxon>
        <taxon>Mycobacteriales</taxon>
        <taxon>Fodinicola</taxon>
    </lineage>
</organism>
<evidence type="ECO:0000313" key="2">
    <source>
        <dbReference type="EMBL" id="GAA1677292.1"/>
    </source>
</evidence>
<gene>
    <name evidence="2" type="ORF">GCM10009765_28250</name>
</gene>
<feature type="transmembrane region" description="Helical" evidence="1">
    <location>
        <begin position="74"/>
        <end position="95"/>
    </location>
</feature>
<feature type="transmembrane region" description="Helical" evidence="1">
    <location>
        <begin position="44"/>
        <end position="67"/>
    </location>
</feature>
<keyword evidence="3" id="KW-1185">Reference proteome</keyword>
<accession>A0ABN2GV14</accession>
<dbReference type="RefSeq" id="WP_163568242.1">
    <property type="nucleotide sequence ID" value="NZ_BAAANY010000009.1"/>
</dbReference>
<protein>
    <submittedName>
        <fullName evidence="2">Uncharacterized protein</fullName>
    </submittedName>
</protein>